<sequence>MAHKTRTATNETDPRQCRLPRRILDTLELLELILLQLDMRTLLTSAQRVSKKWHASIQGSPALQRRLFFMPDNNTRLRAHNDDDYETLPIHNPLLTELFPAWFSNGDKTIPPVSTCGRQPFARSEHFPAVMTAGASWRRMLVQQRPAISHIGEWRKASSWQGDVSGMSELYACHSPPAPPGGQCERESREEEDDDTGGASMIQLVRQHPKSTASSSSIRAREIDGWLRMGPLYDIVMRHVANKAQRIVLSWTDRSSSAFCGISDVDMPPNQAAVAAAAAAAEGVAADHWQERQRVKDEFHNQRVQLAARAGLVLAITNYYGRCGTGSYRTEIREFIEKFVHPDCPRDFWEPPHPEFELVRKWEGSVEDWEDDDL</sequence>
<dbReference type="GeneID" id="70184527"/>
<dbReference type="RefSeq" id="XP_046007996.1">
    <property type="nucleotide sequence ID" value="XM_046154981.1"/>
</dbReference>
<gene>
    <name evidence="2" type="ORF">B0I36DRAFT_331450</name>
</gene>
<evidence type="ECO:0000256" key="1">
    <source>
        <dbReference type="SAM" id="MobiDB-lite"/>
    </source>
</evidence>
<dbReference type="OrthoDB" id="3800738at2759"/>
<dbReference type="SUPFAM" id="SSF81383">
    <property type="entry name" value="F-box domain"/>
    <property type="match status" value="1"/>
</dbReference>
<dbReference type="Proteomes" id="UP000756346">
    <property type="component" value="Unassembled WGS sequence"/>
</dbReference>
<dbReference type="AlphaFoldDB" id="A0A9P8XZD1"/>
<accession>A0A9P8XZD1</accession>
<proteinExistence type="predicted"/>
<evidence type="ECO:0000313" key="2">
    <source>
        <dbReference type="EMBL" id="KAH7024448.1"/>
    </source>
</evidence>
<protein>
    <recommendedName>
        <fullName evidence="4">F-box domain-containing protein</fullName>
    </recommendedName>
</protein>
<keyword evidence="3" id="KW-1185">Reference proteome</keyword>
<dbReference type="InterPro" id="IPR036047">
    <property type="entry name" value="F-box-like_dom_sf"/>
</dbReference>
<dbReference type="EMBL" id="JAGTJQ010000009">
    <property type="protein sequence ID" value="KAH7024448.1"/>
    <property type="molecule type" value="Genomic_DNA"/>
</dbReference>
<feature type="region of interest" description="Disordered" evidence="1">
    <location>
        <begin position="175"/>
        <end position="197"/>
    </location>
</feature>
<name>A0A9P8XZD1_9PEZI</name>
<comment type="caution">
    <text evidence="2">The sequence shown here is derived from an EMBL/GenBank/DDBJ whole genome shotgun (WGS) entry which is preliminary data.</text>
</comment>
<reference evidence="2" key="1">
    <citation type="journal article" date="2021" name="Nat. Commun.">
        <title>Genetic determinants of endophytism in the Arabidopsis root mycobiome.</title>
        <authorList>
            <person name="Mesny F."/>
            <person name="Miyauchi S."/>
            <person name="Thiergart T."/>
            <person name="Pickel B."/>
            <person name="Atanasova L."/>
            <person name="Karlsson M."/>
            <person name="Huettel B."/>
            <person name="Barry K.W."/>
            <person name="Haridas S."/>
            <person name="Chen C."/>
            <person name="Bauer D."/>
            <person name="Andreopoulos W."/>
            <person name="Pangilinan J."/>
            <person name="LaButti K."/>
            <person name="Riley R."/>
            <person name="Lipzen A."/>
            <person name="Clum A."/>
            <person name="Drula E."/>
            <person name="Henrissat B."/>
            <person name="Kohler A."/>
            <person name="Grigoriev I.V."/>
            <person name="Martin F.M."/>
            <person name="Hacquard S."/>
        </authorList>
    </citation>
    <scope>NUCLEOTIDE SEQUENCE</scope>
    <source>
        <strain evidence="2">MPI-CAGE-CH-0230</strain>
    </source>
</reference>
<evidence type="ECO:0008006" key="4">
    <source>
        <dbReference type="Google" id="ProtNLM"/>
    </source>
</evidence>
<evidence type="ECO:0000313" key="3">
    <source>
        <dbReference type="Proteomes" id="UP000756346"/>
    </source>
</evidence>
<organism evidence="2 3">
    <name type="scientific">Microdochium trichocladiopsis</name>
    <dbReference type="NCBI Taxonomy" id="1682393"/>
    <lineage>
        <taxon>Eukaryota</taxon>
        <taxon>Fungi</taxon>
        <taxon>Dikarya</taxon>
        <taxon>Ascomycota</taxon>
        <taxon>Pezizomycotina</taxon>
        <taxon>Sordariomycetes</taxon>
        <taxon>Xylariomycetidae</taxon>
        <taxon>Xylariales</taxon>
        <taxon>Microdochiaceae</taxon>
        <taxon>Microdochium</taxon>
    </lineage>
</organism>